<accession>A0A9X2JWN6</accession>
<organism evidence="2 3">
    <name type="scientific">Promicromonospora thailandica</name>
    <dbReference type="NCBI Taxonomy" id="765201"/>
    <lineage>
        <taxon>Bacteria</taxon>
        <taxon>Bacillati</taxon>
        <taxon>Actinomycetota</taxon>
        <taxon>Actinomycetes</taxon>
        <taxon>Micrococcales</taxon>
        <taxon>Promicromonosporaceae</taxon>
        <taxon>Promicromonospora</taxon>
    </lineage>
</organism>
<evidence type="ECO:0000313" key="3">
    <source>
        <dbReference type="Proteomes" id="UP001139493"/>
    </source>
</evidence>
<keyword evidence="1" id="KW-1133">Transmembrane helix</keyword>
<evidence type="ECO:0000313" key="2">
    <source>
        <dbReference type="EMBL" id="MCP2266326.1"/>
    </source>
</evidence>
<comment type="caution">
    <text evidence="2">The sequence shown here is derived from an EMBL/GenBank/DDBJ whole genome shotgun (WGS) entry which is preliminary data.</text>
</comment>
<evidence type="ECO:0000256" key="1">
    <source>
        <dbReference type="SAM" id="Phobius"/>
    </source>
</evidence>
<reference evidence="2" key="1">
    <citation type="submission" date="2022-06" db="EMBL/GenBank/DDBJ databases">
        <title>Genomic Encyclopedia of Archaeal and Bacterial Type Strains, Phase II (KMG-II): from individual species to whole genera.</title>
        <authorList>
            <person name="Goeker M."/>
        </authorList>
    </citation>
    <scope>NUCLEOTIDE SEQUENCE</scope>
    <source>
        <strain evidence="2">DSM 26652</strain>
    </source>
</reference>
<sequence>MEISDGLGVLAAIPAVLVGLQTALGSFFDFTPGRERRLRRLLHLHSTMPDGRGRAALEEAANGLAVKVARRANPEVGAPRRRRKVDPGNLIAMVFVSAVGGGITWGVWQLGVIAPWAWLQWTLWVIAGLVLLFVTLLVTVGGLADVFVDEEKAKTSEE</sequence>
<gene>
    <name evidence="2" type="ORF">APR03_003692</name>
</gene>
<protein>
    <submittedName>
        <fullName evidence="2">Uncharacterized protein</fullName>
    </submittedName>
</protein>
<dbReference type="AlphaFoldDB" id="A0A9X2JWN6"/>
<dbReference type="RefSeq" id="WP_253838019.1">
    <property type="nucleotide sequence ID" value="NZ_JAMTCS010000012.1"/>
</dbReference>
<keyword evidence="1" id="KW-0472">Membrane</keyword>
<dbReference type="EMBL" id="JAMTCS010000012">
    <property type="protein sequence ID" value="MCP2266326.1"/>
    <property type="molecule type" value="Genomic_DNA"/>
</dbReference>
<feature type="transmembrane region" description="Helical" evidence="1">
    <location>
        <begin position="124"/>
        <end position="148"/>
    </location>
</feature>
<feature type="transmembrane region" description="Helical" evidence="1">
    <location>
        <begin position="6"/>
        <end position="30"/>
    </location>
</feature>
<keyword evidence="3" id="KW-1185">Reference proteome</keyword>
<dbReference type="Proteomes" id="UP001139493">
    <property type="component" value="Unassembled WGS sequence"/>
</dbReference>
<proteinExistence type="predicted"/>
<keyword evidence="1" id="KW-0812">Transmembrane</keyword>
<feature type="transmembrane region" description="Helical" evidence="1">
    <location>
        <begin position="90"/>
        <end position="118"/>
    </location>
</feature>
<name>A0A9X2JWN6_9MICO</name>